<gene>
    <name evidence="19" type="primary">ENTPD2</name>
</gene>
<evidence type="ECO:0000256" key="17">
    <source>
        <dbReference type="RuleBase" id="RU003833"/>
    </source>
</evidence>
<evidence type="ECO:0000313" key="20">
    <source>
        <dbReference type="Proteomes" id="UP000694406"/>
    </source>
</evidence>
<dbReference type="Pfam" id="PF01150">
    <property type="entry name" value="GDA1_CD39"/>
    <property type="match status" value="1"/>
</dbReference>
<sequence length="500" mass="54719">MSSKKAVVAALGALCLVAVAGLVLLCVPTKDVLDTPAFKYGIVLDAGSSHTSMFVYKWPSDKENETGIVSQHSDCHVKGGGISSYAANPPAAGQSLVACLDQALEDVPKARHSITPLYLGATAGMRLLNISNSQASDSVLEAVTSALKKYPFDFRGARILSGKDEGLFGWVTANYLLENFIKYGWIGHWIRPKKSTVGAMDLGGASTQITFETTGAIESPSNQVMLKLYGQHYNVYTHSFLCYGINEILKRLTSKILKARAYALQLDNPCWPQGFKSSFPMESIYGSPCTRTEKPPNYFPMAMVNMSGSGDPVQCLAHAESLFRFTDCPYSNCSFDGVFQPPVHGNFIAFSSFFYTVDFLRSVMKRQVATPKDLTEGTEAICTTPWTELLKKGPNLERYLHRYCSMATFVSLLLIRGYSFNNNTFPGIAFQQKAGDTTIGWALGYMLNLTNMIPAEEPSFRKSTSFGSWVGLIFLFVTILLGSLVSIFCLLKSPKGRGAV</sequence>
<dbReference type="GeneTree" id="ENSGT01150000286965"/>
<evidence type="ECO:0000256" key="13">
    <source>
        <dbReference type="ARBA" id="ARBA00023157"/>
    </source>
</evidence>
<evidence type="ECO:0000256" key="3">
    <source>
        <dbReference type="ARBA" id="ARBA00004141"/>
    </source>
</evidence>
<keyword evidence="9 16" id="KW-0067">ATP-binding</keyword>
<keyword evidence="5 18" id="KW-0812">Transmembrane</keyword>
<evidence type="ECO:0000256" key="4">
    <source>
        <dbReference type="ARBA" id="ARBA00009283"/>
    </source>
</evidence>
<keyword evidence="10" id="KW-0460">Magnesium</keyword>
<keyword evidence="13" id="KW-1015">Disulfide bond</keyword>
<dbReference type="InterPro" id="IPR000407">
    <property type="entry name" value="GDA1_CD39_NTPase"/>
</dbReference>
<evidence type="ECO:0000256" key="7">
    <source>
        <dbReference type="ARBA" id="ARBA00022801"/>
    </source>
</evidence>
<dbReference type="PANTHER" id="PTHR11782:SF33">
    <property type="entry name" value="ECTONUCLEOSIDE TRIPHOSPHATE DIPHOSPHOHYDROLASE 2"/>
    <property type="match status" value="1"/>
</dbReference>
<dbReference type="PANTHER" id="PTHR11782">
    <property type="entry name" value="ADENOSINE/GUANOSINE DIPHOSPHATASE"/>
    <property type="match status" value="1"/>
</dbReference>
<comment type="subcellular location">
    <subcellularLocation>
        <location evidence="3">Membrane</location>
        <topology evidence="3">Multi-pass membrane protein</topology>
    </subcellularLocation>
</comment>
<evidence type="ECO:0000313" key="19">
    <source>
        <dbReference type="Ensembl" id="ENSLLTP00000003662.1"/>
    </source>
</evidence>
<evidence type="ECO:0000256" key="6">
    <source>
        <dbReference type="ARBA" id="ARBA00022741"/>
    </source>
</evidence>
<dbReference type="PROSITE" id="PS01238">
    <property type="entry name" value="GDA1_CD39_NTPASE"/>
    <property type="match status" value="1"/>
</dbReference>
<dbReference type="GO" id="GO:0005886">
    <property type="term" value="C:plasma membrane"/>
    <property type="evidence" value="ECO:0007669"/>
    <property type="project" value="TreeGrafter"/>
</dbReference>
<dbReference type="GO" id="GO:0045134">
    <property type="term" value="F:UDP phosphatase activity"/>
    <property type="evidence" value="ECO:0007669"/>
    <property type="project" value="TreeGrafter"/>
</dbReference>
<evidence type="ECO:0000256" key="10">
    <source>
        <dbReference type="ARBA" id="ARBA00022842"/>
    </source>
</evidence>
<evidence type="ECO:0000256" key="14">
    <source>
        <dbReference type="ARBA" id="ARBA00023180"/>
    </source>
</evidence>
<accession>A0A8C5RJM1</accession>
<evidence type="ECO:0000256" key="15">
    <source>
        <dbReference type="PIRSR" id="PIRSR600407-1"/>
    </source>
</evidence>
<feature type="transmembrane region" description="Helical" evidence="18">
    <location>
        <begin position="466"/>
        <end position="491"/>
    </location>
</feature>
<comment type="cofactor">
    <cofactor evidence="2">
        <name>Mg(2+)</name>
        <dbReference type="ChEBI" id="CHEBI:18420"/>
    </cofactor>
</comment>
<evidence type="ECO:0000256" key="8">
    <source>
        <dbReference type="ARBA" id="ARBA00022837"/>
    </source>
</evidence>
<dbReference type="Proteomes" id="UP000694406">
    <property type="component" value="Unplaced"/>
</dbReference>
<dbReference type="Gene3D" id="3.30.420.40">
    <property type="match status" value="1"/>
</dbReference>
<dbReference type="Ensembl" id="ENSLLTT00000003817.1">
    <property type="protein sequence ID" value="ENSLLTP00000003662.1"/>
    <property type="gene ID" value="ENSLLTG00000002751.1"/>
</dbReference>
<name>A0A8C5RJM1_LATLA</name>
<reference evidence="19" key="2">
    <citation type="submission" date="2025-09" db="UniProtKB">
        <authorList>
            <consortium name="Ensembl"/>
        </authorList>
    </citation>
    <scope>IDENTIFICATION</scope>
</reference>
<dbReference type="Gene3D" id="3.30.420.150">
    <property type="entry name" value="Exopolyphosphatase. Domain 2"/>
    <property type="match status" value="1"/>
</dbReference>
<proteinExistence type="inferred from homology"/>
<feature type="binding site" evidence="16">
    <location>
        <begin position="204"/>
        <end position="208"/>
    </location>
    <ligand>
        <name>ATP</name>
        <dbReference type="ChEBI" id="CHEBI:30616"/>
    </ligand>
</feature>
<evidence type="ECO:0000256" key="11">
    <source>
        <dbReference type="ARBA" id="ARBA00022989"/>
    </source>
</evidence>
<evidence type="ECO:0000256" key="2">
    <source>
        <dbReference type="ARBA" id="ARBA00001946"/>
    </source>
</evidence>
<evidence type="ECO:0000256" key="1">
    <source>
        <dbReference type="ARBA" id="ARBA00001913"/>
    </source>
</evidence>
<feature type="active site" description="Proton acceptor" evidence="15">
    <location>
        <position position="165"/>
    </location>
</feature>
<dbReference type="AlphaFoldDB" id="A0A8C5RJM1"/>
<organism evidence="19 20">
    <name type="scientific">Laticauda laticaudata</name>
    <name type="common">Blue-ringed sea krait</name>
    <name type="synonym">Blue-lipped sea krait</name>
    <dbReference type="NCBI Taxonomy" id="8630"/>
    <lineage>
        <taxon>Eukaryota</taxon>
        <taxon>Metazoa</taxon>
        <taxon>Chordata</taxon>
        <taxon>Craniata</taxon>
        <taxon>Vertebrata</taxon>
        <taxon>Euteleostomi</taxon>
        <taxon>Lepidosauria</taxon>
        <taxon>Squamata</taxon>
        <taxon>Bifurcata</taxon>
        <taxon>Unidentata</taxon>
        <taxon>Episquamata</taxon>
        <taxon>Toxicofera</taxon>
        <taxon>Serpentes</taxon>
        <taxon>Colubroidea</taxon>
        <taxon>Elapidae</taxon>
        <taxon>Laticaudinae</taxon>
        <taxon>Laticauda</taxon>
    </lineage>
</organism>
<keyword evidence="12 18" id="KW-0472">Membrane</keyword>
<dbReference type="GO" id="GO:0017111">
    <property type="term" value="F:ribonucleoside triphosphate phosphatase activity"/>
    <property type="evidence" value="ECO:0007669"/>
    <property type="project" value="TreeGrafter"/>
</dbReference>
<dbReference type="GO" id="GO:0005524">
    <property type="term" value="F:ATP binding"/>
    <property type="evidence" value="ECO:0007669"/>
    <property type="project" value="UniProtKB-KW"/>
</dbReference>
<dbReference type="FunFam" id="3.30.420.40:FF:000068">
    <property type="entry name" value="Ectonucleoside triphosphate diphosphohydrolase 1"/>
    <property type="match status" value="1"/>
</dbReference>
<evidence type="ECO:0000256" key="5">
    <source>
        <dbReference type="ARBA" id="ARBA00022692"/>
    </source>
</evidence>
<comment type="similarity">
    <text evidence="4 17">Belongs to the GDA1/CD39 NTPase family.</text>
</comment>
<keyword evidence="7 17" id="KW-0378">Hydrolase</keyword>
<evidence type="ECO:0000256" key="18">
    <source>
        <dbReference type="SAM" id="Phobius"/>
    </source>
</evidence>
<comment type="cofactor">
    <cofactor evidence="1">
        <name>Ca(2+)</name>
        <dbReference type="ChEBI" id="CHEBI:29108"/>
    </cofactor>
</comment>
<keyword evidence="11 18" id="KW-1133">Transmembrane helix</keyword>
<keyword evidence="20" id="KW-1185">Reference proteome</keyword>
<evidence type="ECO:0000256" key="9">
    <source>
        <dbReference type="ARBA" id="ARBA00022840"/>
    </source>
</evidence>
<keyword evidence="14" id="KW-0325">Glycoprotein</keyword>
<keyword evidence="8" id="KW-0106">Calcium</keyword>
<evidence type="ECO:0000256" key="12">
    <source>
        <dbReference type="ARBA" id="ARBA00023136"/>
    </source>
</evidence>
<dbReference type="FunFam" id="3.30.420.150:FF:000002">
    <property type="entry name" value="Ectonucleoside triphosphate diphosphohydrolase 1"/>
    <property type="match status" value="1"/>
</dbReference>
<dbReference type="GO" id="GO:0009134">
    <property type="term" value="P:nucleoside diphosphate catabolic process"/>
    <property type="evidence" value="ECO:0007669"/>
    <property type="project" value="TreeGrafter"/>
</dbReference>
<keyword evidence="6 16" id="KW-0547">Nucleotide-binding</keyword>
<evidence type="ECO:0000256" key="16">
    <source>
        <dbReference type="PIRSR" id="PIRSR600407-2"/>
    </source>
</evidence>
<protein>
    <submittedName>
        <fullName evidence="19">Ectonucleoside triphosphate diphosphohydrolase 2</fullName>
    </submittedName>
</protein>
<reference evidence="19" key="1">
    <citation type="submission" date="2025-08" db="UniProtKB">
        <authorList>
            <consortium name="Ensembl"/>
        </authorList>
    </citation>
    <scope>IDENTIFICATION</scope>
</reference>
<dbReference type="GO" id="GO:0004382">
    <property type="term" value="F:GDP phosphatase activity"/>
    <property type="evidence" value="ECO:0007669"/>
    <property type="project" value="TreeGrafter"/>
</dbReference>